<keyword evidence="5 9" id="KW-0808">Transferase</keyword>
<dbReference type="GO" id="GO:0009349">
    <property type="term" value="C:riboflavin synthase complex"/>
    <property type="evidence" value="ECO:0007669"/>
    <property type="project" value="UniProtKB-UniRule"/>
</dbReference>
<feature type="binding site" evidence="9">
    <location>
        <begin position="88"/>
        <end position="90"/>
    </location>
    <ligand>
        <name>5-amino-6-(D-ribitylamino)uracil</name>
        <dbReference type="ChEBI" id="CHEBI:15934"/>
    </ligand>
</feature>
<comment type="caution">
    <text evidence="10">The sequence shown here is derived from an EMBL/GenBank/DDBJ whole genome shotgun (WGS) entry which is preliminary data.</text>
</comment>
<name>A0A7C1G3X2_THERO</name>
<feature type="binding site" evidence="9">
    <location>
        <begin position="93"/>
        <end position="94"/>
    </location>
    <ligand>
        <name>(2S)-2-hydroxy-3-oxobutyl phosphate</name>
        <dbReference type="ChEBI" id="CHEBI:58830"/>
    </ligand>
</feature>
<feature type="binding site" evidence="9">
    <location>
        <position position="135"/>
    </location>
    <ligand>
        <name>(2S)-2-hydroxy-3-oxobutyl phosphate</name>
        <dbReference type="ChEBI" id="CHEBI:58830"/>
    </ligand>
</feature>
<dbReference type="NCBIfam" id="NF000812">
    <property type="entry name" value="PRK00061.1-4"/>
    <property type="match status" value="1"/>
</dbReference>
<dbReference type="EMBL" id="DSJL01000010">
    <property type="protein sequence ID" value="HEF64988.1"/>
    <property type="molecule type" value="Genomic_DNA"/>
</dbReference>
<dbReference type="SUPFAM" id="SSF52121">
    <property type="entry name" value="Lumazine synthase"/>
    <property type="match status" value="1"/>
</dbReference>
<dbReference type="InterPro" id="IPR036467">
    <property type="entry name" value="LS/RS_sf"/>
</dbReference>
<evidence type="ECO:0000313" key="10">
    <source>
        <dbReference type="EMBL" id="HEF64988.1"/>
    </source>
</evidence>
<dbReference type="PANTHER" id="PTHR21058:SF0">
    <property type="entry name" value="6,7-DIMETHYL-8-RIBITYLLUMAZINE SYNTHASE"/>
    <property type="match status" value="1"/>
</dbReference>
<dbReference type="FunFam" id="3.40.50.960:FF:000001">
    <property type="entry name" value="6,7-dimethyl-8-ribityllumazine synthase"/>
    <property type="match status" value="1"/>
</dbReference>
<dbReference type="HAMAP" id="MF_00178">
    <property type="entry name" value="Lumazine_synth"/>
    <property type="match status" value="1"/>
</dbReference>
<dbReference type="InterPro" id="IPR002180">
    <property type="entry name" value="LS/RS"/>
</dbReference>
<gene>
    <name evidence="9" type="primary">ribH</name>
    <name evidence="10" type="ORF">ENP47_05255</name>
</gene>
<comment type="similarity">
    <text evidence="2 9">Belongs to the DMRL synthase family.</text>
</comment>
<feature type="binding site" evidence="9">
    <location>
        <begin position="64"/>
        <end position="66"/>
    </location>
    <ligand>
        <name>5-amino-6-(D-ribitylamino)uracil</name>
        <dbReference type="ChEBI" id="CHEBI:15934"/>
    </ligand>
</feature>
<dbReference type="GO" id="GO:0000906">
    <property type="term" value="F:6,7-dimethyl-8-ribityllumazine synthase activity"/>
    <property type="evidence" value="ECO:0007669"/>
    <property type="project" value="UniProtKB-UniRule"/>
</dbReference>
<evidence type="ECO:0000256" key="5">
    <source>
        <dbReference type="ARBA" id="ARBA00022679"/>
    </source>
</evidence>
<comment type="pathway">
    <text evidence="1 9">Cofactor biosynthesis; riboflavin biosynthesis; riboflavin from 2-hydroxy-3-oxobutyl phosphate and 5-amino-6-(D-ribitylamino)uracil: step 1/2.</text>
</comment>
<proteinExistence type="inferred from homology"/>
<dbReference type="EC" id="2.5.1.78" evidence="3 9"/>
<evidence type="ECO:0000256" key="6">
    <source>
        <dbReference type="ARBA" id="ARBA00048785"/>
    </source>
</evidence>
<sequence length="171" mass="18455">MMESDRRGVRTIEGTLNGRGRRFAIVVSRFNEFISSQLLRGALDALVRHEVDPRAIDIVWVPGAFEIPVTAKRLAQMNRYHAVICLGAVIRGATPHFDYVAGEVAKGIAQVALQTGVPVIFGVLTTDTIEQAVERAGTKLGNKGAEAAVTAIEMASLFAELERLTVPSLEA</sequence>
<dbReference type="PANTHER" id="PTHR21058">
    <property type="entry name" value="6,7-DIMETHYL-8-RIBITYLLUMAZINE SYNTHASE DMRL SYNTHASE LUMAZINE SYNTHASE"/>
    <property type="match status" value="1"/>
</dbReference>
<dbReference type="GO" id="GO:0009231">
    <property type="term" value="P:riboflavin biosynthetic process"/>
    <property type="evidence" value="ECO:0007669"/>
    <property type="project" value="UniProtKB-UniRule"/>
</dbReference>
<dbReference type="CDD" id="cd09209">
    <property type="entry name" value="Lumazine_synthase-I"/>
    <property type="match status" value="1"/>
</dbReference>
<organism evidence="10">
    <name type="scientific">Thermomicrobium roseum</name>
    <dbReference type="NCBI Taxonomy" id="500"/>
    <lineage>
        <taxon>Bacteria</taxon>
        <taxon>Pseudomonadati</taxon>
        <taxon>Thermomicrobiota</taxon>
        <taxon>Thermomicrobia</taxon>
        <taxon>Thermomicrobiales</taxon>
        <taxon>Thermomicrobiaceae</taxon>
        <taxon>Thermomicrobium</taxon>
    </lineage>
</organism>
<dbReference type="InterPro" id="IPR034964">
    <property type="entry name" value="LS"/>
</dbReference>
<feature type="active site" description="Proton donor" evidence="9">
    <location>
        <position position="96"/>
    </location>
</feature>
<evidence type="ECO:0000256" key="7">
    <source>
        <dbReference type="ARBA" id="ARBA00058151"/>
    </source>
</evidence>
<accession>A0A7C1G3X2</accession>
<feature type="binding site" evidence="9">
    <location>
        <position position="30"/>
    </location>
    <ligand>
        <name>5-amino-6-(D-ribitylamino)uracil</name>
        <dbReference type="ChEBI" id="CHEBI:15934"/>
    </ligand>
</feature>
<comment type="function">
    <text evidence="7 9">Catalyzes the formation of 6,7-dimethyl-8-ribityllumazine by condensation of 5-amino-6-(D-ribitylamino)uracil with 3,4-dihydroxy-2-butanone 4-phosphate. This is the penultimate step in the biosynthesis of riboflavin.</text>
</comment>
<evidence type="ECO:0000256" key="2">
    <source>
        <dbReference type="ARBA" id="ARBA00007424"/>
    </source>
</evidence>
<reference evidence="10" key="1">
    <citation type="journal article" date="2020" name="mSystems">
        <title>Genome- and Community-Level Interaction Insights into Carbon Utilization and Element Cycling Functions of Hydrothermarchaeota in Hydrothermal Sediment.</title>
        <authorList>
            <person name="Zhou Z."/>
            <person name="Liu Y."/>
            <person name="Xu W."/>
            <person name="Pan J."/>
            <person name="Luo Z.H."/>
            <person name="Li M."/>
        </authorList>
    </citation>
    <scope>NUCLEOTIDE SEQUENCE [LARGE SCALE GENOMIC DNA]</scope>
    <source>
        <strain evidence="10">SpSt-222</strain>
    </source>
</reference>
<dbReference type="Pfam" id="PF00885">
    <property type="entry name" value="DMRL_synthase"/>
    <property type="match status" value="1"/>
</dbReference>
<dbReference type="Gene3D" id="3.40.50.960">
    <property type="entry name" value="Lumazine/riboflavin synthase"/>
    <property type="match status" value="1"/>
</dbReference>
<feature type="binding site" evidence="9">
    <location>
        <position position="121"/>
    </location>
    <ligand>
        <name>5-amino-6-(D-ribitylamino)uracil</name>
        <dbReference type="ChEBI" id="CHEBI:15934"/>
    </ligand>
</feature>
<evidence type="ECO:0000256" key="4">
    <source>
        <dbReference type="ARBA" id="ARBA00022619"/>
    </source>
</evidence>
<protein>
    <recommendedName>
        <fullName evidence="8 9">6,7-dimethyl-8-ribityllumazine synthase</fullName>
        <shortName evidence="9">DMRL synthase</shortName>
        <shortName evidence="9">LS</shortName>
        <shortName evidence="9">Lumazine synthase</shortName>
        <ecNumber evidence="3 9">2.5.1.78</ecNumber>
    </recommendedName>
</protein>
<dbReference type="GO" id="GO:0005829">
    <property type="term" value="C:cytosol"/>
    <property type="evidence" value="ECO:0007669"/>
    <property type="project" value="TreeGrafter"/>
</dbReference>
<keyword evidence="4 9" id="KW-0686">Riboflavin biosynthesis</keyword>
<dbReference type="AlphaFoldDB" id="A0A7C1G3X2"/>
<dbReference type="NCBIfam" id="TIGR00114">
    <property type="entry name" value="lumazine-synth"/>
    <property type="match status" value="1"/>
</dbReference>
<comment type="catalytic activity">
    <reaction evidence="6 9">
        <text>(2S)-2-hydroxy-3-oxobutyl phosphate + 5-amino-6-(D-ribitylamino)uracil = 6,7-dimethyl-8-(1-D-ribityl)lumazine + phosphate + 2 H2O + H(+)</text>
        <dbReference type="Rhea" id="RHEA:26152"/>
        <dbReference type="ChEBI" id="CHEBI:15377"/>
        <dbReference type="ChEBI" id="CHEBI:15378"/>
        <dbReference type="ChEBI" id="CHEBI:15934"/>
        <dbReference type="ChEBI" id="CHEBI:43474"/>
        <dbReference type="ChEBI" id="CHEBI:58201"/>
        <dbReference type="ChEBI" id="CHEBI:58830"/>
        <dbReference type="EC" id="2.5.1.78"/>
    </reaction>
</comment>
<evidence type="ECO:0000256" key="9">
    <source>
        <dbReference type="HAMAP-Rule" id="MF_00178"/>
    </source>
</evidence>
<evidence type="ECO:0000256" key="1">
    <source>
        <dbReference type="ARBA" id="ARBA00004917"/>
    </source>
</evidence>
<dbReference type="UniPathway" id="UPA00275">
    <property type="reaction ID" value="UER00404"/>
</dbReference>
<evidence type="ECO:0000256" key="3">
    <source>
        <dbReference type="ARBA" id="ARBA00012664"/>
    </source>
</evidence>
<evidence type="ECO:0000256" key="8">
    <source>
        <dbReference type="ARBA" id="ARBA00072606"/>
    </source>
</evidence>